<dbReference type="InterPro" id="IPR036875">
    <property type="entry name" value="Znf_CCHC_sf"/>
</dbReference>
<dbReference type="Gene3D" id="4.10.60.10">
    <property type="entry name" value="Zinc finger, CCHC-type"/>
    <property type="match status" value="1"/>
</dbReference>
<dbReference type="Pfam" id="PF22936">
    <property type="entry name" value="Pol_BBD"/>
    <property type="match status" value="1"/>
</dbReference>
<gene>
    <name evidence="3" type="ORF">R1flu_029019</name>
</gene>
<proteinExistence type="predicted"/>
<feature type="region of interest" description="Disordered" evidence="1">
    <location>
        <begin position="190"/>
        <end position="212"/>
    </location>
</feature>
<dbReference type="InterPro" id="IPR025724">
    <property type="entry name" value="GAG-pre-integrase_dom"/>
</dbReference>
<comment type="caution">
    <text evidence="3">The sequence shown here is derived from an EMBL/GenBank/DDBJ whole genome shotgun (WGS) entry which is preliminary data.</text>
</comment>
<dbReference type="PANTHER" id="PTHR47592">
    <property type="entry name" value="PBF68 PROTEIN"/>
    <property type="match status" value="1"/>
</dbReference>
<dbReference type="AlphaFoldDB" id="A0ABD1XND7"/>
<reference evidence="3 4" key="1">
    <citation type="submission" date="2024-09" db="EMBL/GenBank/DDBJ databases">
        <title>Chromosome-scale assembly of Riccia fluitans.</title>
        <authorList>
            <person name="Paukszto L."/>
            <person name="Sawicki J."/>
            <person name="Karawczyk K."/>
            <person name="Piernik-Szablinska J."/>
            <person name="Szczecinska M."/>
            <person name="Mazdziarz M."/>
        </authorList>
    </citation>
    <scope>NUCLEOTIDE SEQUENCE [LARGE SCALE GENOMIC DNA]</scope>
    <source>
        <strain evidence="3">Rf_01</strain>
        <tissue evidence="3">Aerial parts of the thallus</tissue>
    </source>
</reference>
<accession>A0ABD1XND7</accession>
<dbReference type="EMBL" id="JBHFFA010000008">
    <property type="protein sequence ID" value="KAL2610446.1"/>
    <property type="molecule type" value="Genomic_DNA"/>
</dbReference>
<dbReference type="InterPro" id="IPR054722">
    <property type="entry name" value="PolX-like_BBD"/>
</dbReference>
<feature type="domain" description="CCHC-type" evidence="2">
    <location>
        <begin position="218"/>
        <end position="234"/>
    </location>
</feature>
<sequence length="554" mass="61640">MSVWLRGEGCYGVVSGDDTEPTFSATPTNDEKKSLKEWRAKDDLGVSSICMCLLKSIFMQADIESGSHTLWEWLLAKYDQKTELDVLHLETQIDLLQFHDGEDLQKHLDNLQELFNDLEACGKEYTLSDNAKKSRLYKSLPESWTTTVCSFMTNNSKITWDELVASMLQIQLLQSERGAMKVDQALYSSQKKRWSKDNSSGSKQSHPMKHGKPIAKNQCRYCEKFGHYAAECRKKKADMAKNEKQKGKLNEVNFVEVDNLILEAEDIRVEETSDSSCLLAEEKCTFTIDSGCTSTMVRSAELLQGLKKASGKVRLGGSGSEIPVKGTGNFQLPLSSGKIQNIAGAFFVPDLRKDLLSVAQITDAKMKVVFDASGVHLYQESAKVDGVSVASGTRRGNLYEIEIPVAMEEKALIAEVDKNALLWHCCLGHVGEQALQRLLKENMDVVFNEEKFPGPKPTDVDFILEENLPPVRSEIEIGVMMSTSCTRVIGEKMEGADCSTDQVPTRDSSNQEEVETEVLPPLDVPAELDQFEQTAIQGVENLVLDNPVLDIQQG</sequence>
<organism evidence="3 4">
    <name type="scientific">Riccia fluitans</name>
    <dbReference type="NCBI Taxonomy" id="41844"/>
    <lineage>
        <taxon>Eukaryota</taxon>
        <taxon>Viridiplantae</taxon>
        <taxon>Streptophyta</taxon>
        <taxon>Embryophyta</taxon>
        <taxon>Marchantiophyta</taxon>
        <taxon>Marchantiopsida</taxon>
        <taxon>Marchantiidae</taxon>
        <taxon>Marchantiales</taxon>
        <taxon>Ricciaceae</taxon>
        <taxon>Riccia</taxon>
    </lineage>
</organism>
<name>A0ABD1XND7_9MARC</name>
<dbReference type="SMART" id="SM00343">
    <property type="entry name" value="ZnF_C2HC"/>
    <property type="match status" value="1"/>
</dbReference>
<keyword evidence="4" id="KW-1185">Reference proteome</keyword>
<evidence type="ECO:0000313" key="4">
    <source>
        <dbReference type="Proteomes" id="UP001605036"/>
    </source>
</evidence>
<evidence type="ECO:0000256" key="1">
    <source>
        <dbReference type="SAM" id="MobiDB-lite"/>
    </source>
</evidence>
<protein>
    <recommendedName>
        <fullName evidence="2">CCHC-type domain-containing protein</fullName>
    </recommendedName>
</protein>
<evidence type="ECO:0000259" key="2">
    <source>
        <dbReference type="SMART" id="SM00343"/>
    </source>
</evidence>
<dbReference type="Pfam" id="PF13976">
    <property type="entry name" value="gag_pre-integrs"/>
    <property type="match status" value="1"/>
</dbReference>
<evidence type="ECO:0000313" key="3">
    <source>
        <dbReference type="EMBL" id="KAL2610446.1"/>
    </source>
</evidence>
<dbReference type="InterPro" id="IPR001878">
    <property type="entry name" value="Znf_CCHC"/>
</dbReference>
<dbReference type="SUPFAM" id="SSF57756">
    <property type="entry name" value="Retrovirus zinc finger-like domains"/>
    <property type="match status" value="1"/>
</dbReference>
<dbReference type="Proteomes" id="UP001605036">
    <property type="component" value="Unassembled WGS sequence"/>
</dbReference>
<dbReference type="Pfam" id="PF14223">
    <property type="entry name" value="Retrotran_gag_2"/>
    <property type="match status" value="1"/>
</dbReference>
<dbReference type="PANTHER" id="PTHR47592:SF27">
    <property type="entry name" value="OS08G0421700 PROTEIN"/>
    <property type="match status" value="1"/>
</dbReference>